<dbReference type="SUPFAM" id="SSF52218">
    <property type="entry name" value="Flavoproteins"/>
    <property type="match status" value="1"/>
</dbReference>
<gene>
    <name evidence="5" type="primary">ssuE</name>
    <name evidence="5" type="ORF">ACFQ16_12240</name>
</gene>
<dbReference type="NCBIfam" id="TIGR03567">
    <property type="entry name" value="FMN_reduc_SsuE"/>
    <property type="match status" value="1"/>
</dbReference>
<keyword evidence="3 5" id="KW-0560">Oxidoreductase</keyword>
<dbReference type="RefSeq" id="WP_263248111.1">
    <property type="nucleotide sequence ID" value="NZ_BAABLT010000005.1"/>
</dbReference>
<accession>A0ABW3FRQ6</accession>
<evidence type="ECO:0000313" key="5">
    <source>
        <dbReference type="EMBL" id="MFD0920513.1"/>
    </source>
</evidence>
<evidence type="ECO:0000256" key="1">
    <source>
        <dbReference type="ARBA" id="ARBA00022630"/>
    </source>
</evidence>
<dbReference type="GO" id="GO:0052873">
    <property type="term" value="F:FMN reductase (NADPH) activity"/>
    <property type="evidence" value="ECO:0007669"/>
    <property type="project" value="UniProtKB-EC"/>
</dbReference>
<dbReference type="Pfam" id="PF03358">
    <property type="entry name" value="FMN_red"/>
    <property type="match status" value="1"/>
</dbReference>
<dbReference type="InterPro" id="IPR051814">
    <property type="entry name" value="NAD(P)H-dep_FMN_reductase"/>
</dbReference>
<evidence type="ECO:0000256" key="2">
    <source>
        <dbReference type="ARBA" id="ARBA00022643"/>
    </source>
</evidence>
<dbReference type="Gene3D" id="3.40.50.360">
    <property type="match status" value="1"/>
</dbReference>
<dbReference type="InterPro" id="IPR029039">
    <property type="entry name" value="Flavoprotein-like_sf"/>
</dbReference>
<proteinExistence type="predicted"/>
<dbReference type="PANTHER" id="PTHR43408">
    <property type="entry name" value="FMN REDUCTASE (NADPH)"/>
    <property type="match status" value="1"/>
</dbReference>
<keyword evidence="6" id="KW-1185">Reference proteome</keyword>
<keyword evidence="2" id="KW-0288">FMN</keyword>
<sequence length="186" mass="19881">MSSVVVISGSPSRTSKTERIGDHVAEQLAAHGWSAEHLRLRTLPPEALLSADTGDPQIAEAVAKIADAKGIVLATPTYKASFSGLLKVFLDLLPQFAFAGKAVLPLATGGTIAHVLALDYGLRPVVHSLGPRHVVQSYFLLDRHLSVAGEDLLIDPESRDPFDDVVQQFRKALHGIPHETALGRTA</sequence>
<organism evidence="5 6">
    <name type="scientific">Saccharopolyspora rosea</name>
    <dbReference type="NCBI Taxonomy" id="524884"/>
    <lineage>
        <taxon>Bacteria</taxon>
        <taxon>Bacillati</taxon>
        <taxon>Actinomycetota</taxon>
        <taxon>Actinomycetes</taxon>
        <taxon>Pseudonocardiales</taxon>
        <taxon>Pseudonocardiaceae</taxon>
        <taxon>Saccharopolyspora</taxon>
    </lineage>
</organism>
<evidence type="ECO:0000256" key="3">
    <source>
        <dbReference type="ARBA" id="ARBA00023002"/>
    </source>
</evidence>
<evidence type="ECO:0000259" key="4">
    <source>
        <dbReference type="Pfam" id="PF03358"/>
    </source>
</evidence>
<reference evidence="6" key="1">
    <citation type="journal article" date="2019" name="Int. J. Syst. Evol. Microbiol.">
        <title>The Global Catalogue of Microorganisms (GCM) 10K type strain sequencing project: providing services to taxonomists for standard genome sequencing and annotation.</title>
        <authorList>
            <consortium name="The Broad Institute Genomics Platform"/>
            <consortium name="The Broad Institute Genome Sequencing Center for Infectious Disease"/>
            <person name="Wu L."/>
            <person name="Ma J."/>
        </authorList>
    </citation>
    <scope>NUCLEOTIDE SEQUENCE [LARGE SCALE GENOMIC DNA]</scope>
    <source>
        <strain evidence="6">CCUG 56401</strain>
    </source>
</reference>
<dbReference type="Proteomes" id="UP001597018">
    <property type="component" value="Unassembled WGS sequence"/>
</dbReference>
<dbReference type="InterPro" id="IPR020048">
    <property type="entry name" value="NADPH-dep_FMN_reduc_SsuE"/>
</dbReference>
<feature type="domain" description="NADPH-dependent FMN reductase-like" evidence="4">
    <location>
        <begin position="4"/>
        <end position="142"/>
    </location>
</feature>
<keyword evidence="1" id="KW-0285">Flavoprotein</keyword>
<evidence type="ECO:0000313" key="6">
    <source>
        <dbReference type="Proteomes" id="UP001597018"/>
    </source>
</evidence>
<comment type="caution">
    <text evidence="5">The sequence shown here is derived from an EMBL/GenBank/DDBJ whole genome shotgun (WGS) entry which is preliminary data.</text>
</comment>
<name>A0ABW3FRQ6_9PSEU</name>
<dbReference type="InterPro" id="IPR005025">
    <property type="entry name" value="FMN_Rdtase-like_dom"/>
</dbReference>
<dbReference type="EMBL" id="JBHTIW010000007">
    <property type="protein sequence ID" value="MFD0920513.1"/>
    <property type="molecule type" value="Genomic_DNA"/>
</dbReference>
<dbReference type="PANTHER" id="PTHR43408:SF1">
    <property type="entry name" value="FMN REDUCTASE (NADPH)"/>
    <property type="match status" value="1"/>
</dbReference>
<protein>
    <submittedName>
        <fullName evidence="5">NADPH-dependent FMN reductase</fullName>
        <ecNumber evidence="5">1.5.1.38</ecNumber>
    </submittedName>
</protein>
<dbReference type="EC" id="1.5.1.38" evidence="5"/>